<dbReference type="InterPro" id="IPR003594">
    <property type="entry name" value="HATPase_dom"/>
</dbReference>
<dbReference type="SUPFAM" id="SSF55874">
    <property type="entry name" value="ATPase domain of HSP90 chaperone/DNA topoisomerase II/histidine kinase"/>
    <property type="match status" value="1"/>
</dbReference>
<dbReference type="InterPro" id="IPR005467">
    <property type="entry name" value="His_kinase_dom"/>
</dbReference>
<dbReference type="SMART" id="SM00388">
    <property type="entry name" value="HisKA"/>
    <property type="match status" value="1"/>
</dbReference>
<dbReference type="InterPro" id="IPR003661">
    <property type="entry name" value="HisK_dim/P_dom"/>
</dbReference>
<evidence type="ECO:0000256" key="1">
    <source>
        <dbReference type="ARBA" id="ARBA00000085"/>
    </source>
</evidence>
<comment type="caution">
    <text evidence="12">The sequence shown here is derived from an EMBL/GenBank/DDBJ whole genome shotgun (WGS) entry which is preliminary data.</text>
</comment>
<dbReference type="Proteomes" id="UP000664144">
    <property type="component" value="Unassembled WGS sequence"/>
</dbReference>
<accession>A0A939EWG3</accession>
<gene>
    <name evidence="12" type="ORF">J0X19_10835</name>
</gene>
<evidence type="ECO:0000256" key="4">
    <source>
        <dbReference type="ARBA" id="ARBA00022553"/>
    </source>
</evidence>
<dbReference type="CDD" id="cd00082">
    <property type="entry name" value="HisKA"/>
    <property type="match status" value="1"/>
</dbReference>
<dbReference type="AlphaFoldDB" id="A0A939EWG3"/>
<dbReference type="InterPro" id="IPR050428">
    <property type="entry name" value="TCS_sensor_his_kinase"/>
</dbReference>
<dbReference type="CDD" id="cd06225">
    <property type="entry name" value="HAMP"/>
    <property type="match status" value="1"/>
</dbReference>
<evidence type="ECO:0000256" key="7">
    <source>
        <dbReference type="ARBA" id="ARBA00022777"/>
    </source>
</evidence>
<dbReference type="SMART" id="SM00304">
    <property type="entry name" value="HAMP"/>
    <property type="match status" value="1"/>
</dbReference>
<dbReference type="EC" id="2.7.13.3" evidence="3"/>
<dbReference type="SUPFAM" id="SSF158472">
    <property type="entry name" value="HAMP domain-like"/>
    <property type="match status" value="1"/>
</dbReference>
<dbReference type="Pfam" id="PF02518">
    <property type="entry name" value="HATPase_c"/>
    <property type="match status" value="1"/>
</dbReference>
<dbReference type="GO" id="GO:0005886">
    <property type="term" value="C:plasma membrane"/>
    <property type="evidence" value="ECO:0007669"/>
    <property type="project" value="TreeGrafter"/>
</dbReference>
<evidence type="ECO:0000256" key="9">
    <source>
        <dbReference type="ARBA" id="ARBA00023012"/>
    </source>
</evidence>
<dbReference type="CDD" id="cd00075">
    <property type="entry name" value="HATPase"/>
    <property type="match status" value="1"/>
</dbReference>
<comment type="subcellular location">
    <subcellularLocation>
        <location evidence="2">Membrane</location>
    </subcellularLocation>
</comment>
<feature type="domain" description="HAMP" evidence="11">
    <location>
        <begin position="163"/>
        <end position="216"/>
    </location>
</feature>
<dbReference type="SMART" id="SM00387">
    <property type="entry name" value="HATPase_c"/>
    <property type="match status" value="1"/>
</dbReference>
<organism evidence="12 13">
    <name type="scientific">Hymenobacter telluris</name>
    <dbReference type="NCBI Taxonomy" id="2816474"/>
    <lineage>
        <taxon>Bacteria</taxon>
        <taxon>Pseudomonadati</taxon>
        <taxon>Bacteroidota</taxon>
        <taxon>Cytophagia</taxon>
        <taxon>Cytophagales</taxon>
        <taxon>Hymenobacteraceae</taxon>
        <taxon>Hymenobacter</taxon>
    </lineage>
</organism>
<feature type="domain" description="Histidine kinase" evidence="10">
    <location>
        <begin position="224"/>
        <end position="439"/>
    </location>
</feature>
<sequence length="439" mass="48331">MKALRGLRGKLALVFTVVFGVVAALAALAQYRQVGQVLDQGDELRLRTRAAALLARVEVEPQFVVPLPGLGEKMRVVVETPGQPPQELFHSPGFFATTTTNRWRTVELTEPVPGSSPPRQVRLWLAHPAAPLQADLSRVRRSLALALVESLALAAGLAWVVGGWALRPLRRISAQARRIQSRPDGERLPEPDTGDEVQELARTLNQMLDRLREGAQLQDNFLAAAAHELRTPLAVMQAGLEVTGRAPDLPAHLQPMLAVQLDELRRLSRLVDDFLLVSRLQANSLPLTLHPVPLDELVLSTADRLLPRFRAAGRPLHLTIAEDLPDYTVQADTDKLITVLGNLLENALRHAVPNTEVRITLDREPDTGWLFAEVGNHISQPLGDLSRLTAAYYQANVLSEGAGLGLWLSNRIAELHGAPLLLQEHHQYFTARLRLPPIA</sequence>
<keyword evidence="8" id="KW-1133">Transmembrane helix</keyword>
<evidence type="ECO:0000256" key="5">
    <source>
        <dbReference type="ARBA" id="ARBA00022679"/>
    </source>
</evidence>
<keyword evidence="4" id="KW-0597">Phosphoprotein</keyword>
<evidence type="ECO:0000259" key="11">
    <source>
        <dbReference type="PROSITE" id="PS50885"/>
    </source>
</evidence>
<proteinExistence type="predicted"/>
<dbReference type="Gene3D" id="1.10.287.130">
    <property type="match status" value="1"/>
</dbReference>
<dbReference type="Gene3D" id="3.30.565.10">
    <property type="entry name" value="Histidine kinase-like ATPase, C-terminal domain"/>
    <property type="match status" value="1"/>
</dbReference>
<dbReference type="Pfam" id="PF00512">
    <property type="entry name" value="HisKA"/>
    <property type="match status" value="1"/>
</dbReference>
<keyword evidence="9" id="KW-0902">Two-component regulatory system</keyword>
<dbReference type="InterPro" id="IPR003660">
    <property type="entry name" value="HAMP_dom"/>
</dbReference>
<evidence type="ECO:0000256" key="3">
    <source>
        <dbReference type="ARBA" id="ARBA00012438"/>
    </source>
</evidence>
<dbReference type="InterPro" id="IPR036097">
    <property type="entry name" value="HisK_dim/P_sf"/>
</dbReference>
<dbReference type="Gene3D" id="6.10.340.10">
    <property type="match status" value="1"/>
</dbReference>
<evidence type="ECO:0000256" key="6">
    <source>
        <dbReference type="ARBA" id="ARBA00022692"/>
    </source>
</evidence>
<keyword evidence="6" id="KW-0812">Transmembrane</keyword>
<dbReference type="PANTHER" id="PTHR45436:SF5">
    <property type="entry name" value="SENSOR HISTIDINE KINASE TRCS"/>
    <property type="match status" value="1"/>
</dbReference>
<dbReference type="Pfam" id="PF00672">
    <property type="entry name" value="HAMP"/>
    <property type="match status" value="1"/>
</dbReference>
<name>A0A939EWG3_9BACT</name>
<evidence type="ECO:0000259" key="10">
    <source>
        <dbReference type="PROSITE" id="PS50109"/>
    </source>
</evidence>
<evidence type="ECO:0000313" key="13">
    <source>
        <dbReference type="Proteomes" id="UP000664144"/>
    </source>
</evidence>
<dbReference type="PANTHER" id="PTHR45436">
    <property type="entry name" value="SENSOR HISTIDINE KINASE YKOH"/>
    <property type="match status" value="1"/>
</dbReference>
<keyword evidence="7 12" id="KW-0418">Kinase</keyword>
<keyword evidence="8" id="KW-0472">Membrane</keyword>
<evidence type="ECO:0000256" key="2">
    <source>
        <dbReference type="ARBA" id="ARBA00004370"/>
    </source>
</evidence>
<dbReference type="GO" id="GO:0000155">
    <property type="term" value="F:phosphorelay sensor kinase activity"/>
    <property type="evidence" value="ECO:0007669"/>
    <property type="project" value="InterPro"/>
</dbReference>
<comment type="catalytic activity">
    <reaction evidence="1">
        <text>ATP + protein L-histidine = ADP + protein N-phospho-L-histidine.</text>
        <dbReference type="EC" id="2.7.13.3"/>
    </reaction>
</comment>
<dbReference type="SUPFAM" id="SSF47384">
    <property type="entry name" value="Homodimeric domain of signal transducing histidine kinase"/>
    <property type="match status" value="1"/>
</dbReference>
<keyword evidence="5" id="KW-0808">Transferase</keyword>
<reference evidence="12" key="1">
    <citation type="submission" date="2021-03" db="EMBL/GenBank/DDBJ databases">
        <authorList>
            <person name="Kim M.K."/>
        </authorList>
    </citation>
    <scope>NUCLEOTIDE SEQUENCE</scope>
    <source>
        <strain evidence="12">BT186</strain>
    </source>
</reference>
<dbReference type="RefSeq" id="WP_206984371.1">
    <property type="nucleotide sequence ID" value="NZ_JAFLQZ010000005.1"/>
</dbReference>
<evidence type="ECO:0000256" key="8">
    <source>
        <dbReference type="ARBA" id="ARBA00022989"/>
    </source>
</evidence>
<keyword evidence="13" id="KW-1185">Reference proteome</keyword>
<dbReference type="InterPro" id="IPR036890">
    <property type="entry name" value="HATPase_C_sf"/>
</dbReference>
<protein>
    <recommendedName>
        <fullName evidence="3">histidine kinase</fullName>
        <ecNumber evidence="3">2.7.13.3</ecNumber>
    </recommendedName>
</protein>
<dbReference type="PROSITE" id="PS50885">
    <property type="entry name" value="HAMP"/>
    <property type="match status" value="1"/>
</dbReference>
<evidence type="ECO:0000313" key="12">
    <source>
        <dbReference type="EMBL" id="MBO0358441.1"/>
    </source>
</evidence>
<dbReference type="PROSITE" id="PS50109">
    <property type="entry name" value="HIS_KIN"/>
    <property type="match status" value="1"/>
</dbReference>
<dbReference type="EMBL" id="JAFLQZ010000005">
    <property type="protein sequence ID" value="MBO0358441.1"/>
    <property type="molecule type" value="Genomic_DNA"/>
</dbReference>